<reference evidence="1" key="1">
    <citation type="journal article" date="2015" name="Nature">
        <title>Complex archaea that bridge the gap between prokaryotes and eukaryotes.</title>
        <authorList>
            <person name="Spang A."/>
            <person name="Saw J.H."/>
            <person name="Jorgensen S.L."/>
            <person name="Zaremba-Niedzwiedzka K."/>
            <person name="Martijn J."/>
            <person name="Lind A.E."/>
            <person name="van Eijk R."/>
            <person name="Schleper C."/>
            <person name="Guy L."/>
            <person name="Ettema T.J."/>
        </authorList>
    </citation>
    <scope>NUCLEOTIDE SEQUENCE</scope>
</reference>
<gene>
    <name evidence="1" type="ORF">LCGC14_2730920</name>
</gene>
<comment type="caution">
    <text evidence="1">The sequence shown here is derived from an EMBL/GenBank/DDBJ whole genome shotgun (WGS) entry which is preliminary data.</text>
</comment>
<evidence type="ECO:0000313" key="1">
    <source>
        <dbReference type="EMBL" id="KKK89653.1"/>
    </source>
</evidence>
<proteinExistence type="predicted"/>
<accession>A0A0F8Z7E3</accession>
<dbReference type="EMBL" id="LAZR01049436">
    <property type="protein sequence ID" value="KKK89653.1"/>
    <property type="molecule type" value="Genomic_DNA"/>
</dbReference>
<protein>
    <submittedName>
        <fullName evidence="1">Uncharacterized protein</fullName>
    </submittedName>
</protein>
<feature type="non-terminal residue" evidence="1">
    <location>
        <position position="1"/>
    </location>
</feature>
<organism evidence="1">
    <name type="scientific">marine sediment metagenome</name>
    <dbReference type="NCBI Taxonomy" id="412755"/>
    <lineage>
        <taxon>unclassified sequences</taxon>
        <taxon>metagenomes</taxon>
        <taxon>ecological metagenomes</taxon>
    </lineage>
</organism>
<sequence>WAPLVELTYTPVSDASQRDEVAIQVAQLEIQARGLDSERAGDWQAAYPDLAQKRETLIAGLAPRRGLGMA</sequence>
<dbReference type="AlphaFoldDB" id="A0A0F8Z7E3"/>
<name>A0A0F8Z7E3_9ZZZZ</name>